<dbReference type="InterPro" id="IPR016171">
    <property type="entry name" value="Vanillyl_alc_oxidase_C-sub2"/>
</dbReference>
<evidence type="ECO:0000259" key="6">
    <source>
        <dbReference type="PROSITE" id="PS51387"/>
    </source>
</evidence>
<accession>A0A366HGY9</accession>
<dbReference type="InterPro" id="IPR016164">
    <property type="entry name" value="FAD-linked_Oxase-like_C"/>
</dbReference>
<evidence type="ECO:0000256" key="4">
    <source>
        <dbReference type="ARBA" id="ARBA00022827"/>
    </source>
</evidence>
<evidence type="ECO:0000256" key="2">
    <source>
        <dbReference type="ARBA" id="ARBA00008000"/>
    </source>
</evidence>
<dbReference type="OrthoDB" id="8522822at2"/>
<dbReference type="GO" id="GO:0022904">
    <property type="term" value="P:respiratory electron transport chain"/>
    <property type="evidence" value="ECO:0007669"/>
    <property type="project" value="TreeGrafter"/>
</dbReference>
<reference evidence="7 8" key="1">
    <citation type="submission" date="2018-06" db="EMBL/GenBank/DDBJ databases">
        <title>Genomic Encyclopedia of Type Strains, Phase IV (KMG-IV): sequencing the most valuable type-strain genomes for metagenomic binning, comparative biology and taxonomic classification.</title>
        <authorList>
            <person name="Goeker M."/>
        </authorList>
    </citation>
    <scope>NUCLEOTIDE SEQUENCE [LARGE SCALE GENOMIC DNA]</scope>
    <source>
        <strain evidence="7 8">DSM 25520</strain>
    </source>
</reference>
<dbReference type="GO" id="GO:0071949">
    <property type="term" value="F:FAD binding"/>
    <property type="evidence" value="ECO:0007669"/>
    <property type="project" value="InterPro"/>
</dbReference>
<dbReference type="InterPro" id="IPR016169">
    <property type="entry name" value="FAD-bd_PCMH_sub2"/>
</dbReference>
<keyword evidence="3" id="KW-0285">Flavoprotein</keyword>
<dbReference type="GO" id="GO:0016491">
    <property type="term" value="F:oxidoreductase activity"/>
    <property type="evidence" value="ECO:0007669"/>
    <property type="project" value="UniProtKB-KW"/>
</dbReference>
<dbReference type="Pfam" id="PF02913">
    <property type="entry name" value="FAD-oxidase_C"/>
    <property type="match status" value="1"/>
</dbReference>
<dbReference type="FunFam" id="1.10.45.10:FF:000001">
    <property type="entry name" value="D-lactate dehydrogenase mitochondrial"/>
    <property type="match status" value="1"/>
</dbReference>
<dbReference type="EMBL" id="QNRQ01000002">
    <property type="protein sequence ID" value="RBP41829.1"/>
    <property type="molecule type" value="Genomic_DNA"/>
</dbReference>
<dbReference type="Gene3D" id="3.30.70.2190">
    <property type="match status" value="1"/>
</dbReference>
<dbReference type="Gene3D" id="3.30.43.10">
    <property type="entry name" value="Uridine Diphospho-n-acetylenolpyruvylglucosamine Reductase, domain 2"/>
    <property type="match status" value="1"/>
</dbReference>
<dbReference type="InterPro" id="IPR051264">
    <property type="entry name" value="FAD-oxidored/transferase_4"/>
</dbReference>
<dbReference type="Gene3D" id="3.30.465.10">
    <property type="match status" value="1"/>
</dbReference>
<evidence type="ECO:0000256" key="5">
    <source>
        <dbReference type="ARBA" id="ARBA00023002"/>
    </source>
</evidence>
<dbReference type="SUPFAM" id="SSF55103">
    <property type="entry name" value="FAD-linked oxidases, C-terminal domain"/>
    <property type="match status" value="1"/>
</dbReference>
<dbReference type="AlphaFoldDB" id="A0A366HGY9"/>
<evidence type="ECO:0000256" key="3">
    <source>
        <dbReference type="ARBA" id="ARBA00022630"/>
    </source>
</evidence>
<dbReference type="InterPro" id="IPR016167">
    <property type="entry name" value="FAD-bd_PCMH_sub1"/>
</dbReference>
<comment type="caution">
    <text evidence="7">The sequence shown here is derived from an EMBL/GenBank/DDBJ whole genome shotgun (WGS) entry which is preliminary data.</text>
</comment>
<dbReference type="InterPro" id="IPR004113">
    <property type="entry name" value="FAD-bd_oxidored_4_C"/>
</dbReference>
<dbReference type="PANTHER" id="PTHR43716:SF1">
    <property type="entry name" value="D-2-HYDROXYGLUTARATE DEHYDROGENASE, MITOCHONDRIAL"/>
    <property type="match status" value="1"/>
</dbReference>
<proteinExistence type="inferred from homology"/>
<comment type="cofactor">
    <cofactor evidence="1">
        <name>FAD</name>
        <dbReference type="ChEBI" id="CHEBI:57692"/>
    </cofactor>
</comment>
<dbReference type="PANTHER" id="PTHR43716">
    <property type="entry name" value="D-2-HYDROXYGLUTARATE DEHYDROGENASE, MITOCHONDRIAL"/>
    <property type="match status" value="1"/>
</dbReference>
<evidence type="ECO:0000313" key="8">
    <source>
        <dbReference type="Proteomes" id="UP000253628"/>
    </source>
</evidence>
<dbReference type="InterPro" id="IPR016166">
    <property type="entry name" value="FAD-bd_PCMH"/>
</dbReference>
<name>A0A366HGY9_9BURK</name>
<feature type="domain" description="FAD-binding PCMH-type" evidence="6">
    <location>
        <begin position="37"/>
        <end position="216"/>
    </location>
</feature>
<organism evidence="7 8">
    <name type="scientific">Eoetvoesiella caeni</name>
    <dbReference type="NCBI Taxonomy" id="645616"/>
    <lineage>
        <taxon>Bacteria</taxon>
        <taxon>Pseudomonadati</taxon>
        <taxon>Pseudomonadota</taxon>
        <taxon>Betaproteobacteria</taxon>
        <taxon>Burkholderiales</taxon>
        <taxon>Alcaligenaceae</taxon>
        <taxon>Eoetvoesiella</taxon>
    </lineage>
</organism>
<dbReference type="SUPFAM" id="SSF56176">
    <property type="entry name" value="FAD-binding/transporter-associated domain-like"/>
    <property type="match status" value="1"/>
</dbReference>
<gene>
    <name evidence="7" type="ORF">DFR37_102208</name>
</gene>
<comment type="similarity">
    <text evidence="2">Belongs to the FAD-binding oxidoreductase/transferase type 4 family.</text>
</comment>
<sequence length="466" mass="49830">MACNTVLEALLDALGEDVVQFGERIAYRRNADWSGVPAAQPLAVLCPRTTQQVSQALAICHEYRQPVVVQGGLSGLAGAACTQEHDIALSLERMNVIEEIDEVSGTMTVQAGAILQTVQERAAAIGMMFPLDLGARGSCTIGGNLGSNAGGNRVIKYGMVREQVLDLEAVLADGRIIGGLRKMVKNNTGFDLKNLLIGSEGTLGIITRAVLRLRPQPAAVATACCGLADYDSVTALLCTAQQRLASGVSAFEVMWPGYYNYVLANISGLKPPLPAQHNYYVLLESMGTEPERQQADFERLLQECLETGVIEDAAVATTQRDALDFWSVRDAPAEFPVLMPKLIAFDVSFSIRDIGQAAQDCAAGLGARWPGCTVLVYGHLGDGNLHLIVDVPGAAAETVEQVEALVYGLVNEYNGSVSAEHGIGLKKRNVLGLTRSASDLDAMRAIKLALDPHDILNRGKVLPDRY</sequence>
<dbReference type="Gene3D" id="3.30.70.2740">
    <property type="match status" value="1"/>
</dbReference>
<evidence type="ECO:0000313" key="7">
    <source>
        <dbReference type="EMBL" id="RBP41829.1"/>
    </source>
</evidence>
<dbReference type="Proteomes" id="UP000253628">
    <property type="component" value="Unassembled WGS sequence"/>
</dbReference>
<dbReference type="Pfam" id="PF01565">
    <property type="entry name" value="FAD_binding_4"/>
    <property type="match status" value="1"/>
</dbReference>
<keyword evidence="5" id="KW-0560">Oxidoreductase</keyword>
<dbReference type="PROSITE" id="PS51387">
    <property type="entry name" value="FAD_PCMH"/>
    <property type="match status" value="1"/>
</dbReference>
<dbReference type="InterPro" id="IPR006094">
    <property type="entry name" value="Oxid_FAD_bind_N"/>
</dbReference>
<protein>
    <submittedName>
        <fullName evidence="7">FAD/FMN-containing dehydrogenase</fullName>
    </submittedName>
</protein>
<dbReference type="InterPro" id="IPR036318">
    <property type="entry name" value="FAD-bd_PCMH-like_sf"/>
</dbReference>
<evidence type="ECO:0000256" key="1">
    <source>
        <dbReference type="ARBA" id="ARBA00001974"/>
    </source>
</evidence>
<keyword evidence="8" id="KW-1185">Reference proteome</keyword>
<dbReference type="RefSeq" id="WP_113932075.1">
    <property type="nucleotide sequence ID" value="NZ_JACCEU010000002.1"/>
</dbReference>
<dbReference type="Gene3D" id="1.10.45.10">
    <property type="entry name" value="Vanillyl-alcohol Oxidase, Chain A, domain 4"/>
    <property type="match status" value="1"/>
</dbReference>
<keyword evidence="4" id="KW-0274">FAD</keyword>